<dbReference type="EMBL" id="CM034398">
    <property type="protein sequence ID" value="KAJ0176950.1"/>
    <property type="molecule type" value="Genomic_DNA"/>
</dbReference>
<proteinExistence type="predicted"/>
<comment type="caution">
    <text evidence="1">The sequence shown here is derived from an EMBL/GenBank/DDBJ whole genome shotgun (WGS) entry which is preliminary data.</text>
</comment>
<evidence type="ECO:0000313" key="1">
    <source>
        <dbReference type="EMBL" id="KAJ0176950.1"/>
    </source>
</evidence>
<organism evidence="1 2">
    <name type="scientific">Dendrolimus kikuchii</name>
    <dbReference type="NCBI Taxonomy" id="765133"/>
    <lineage>
        <taxon>Eukaryota</taxon>
        <taxon>Metazoa</taxon>
        <taxon>Ecdysozoa</taxon>
        <taxon>Arthropoda</taxon>
        <taxon>Hexapoda</taxon>
        <taxon>Insecta</taxon>
        <taxon>Pterygota</taxon>
        <taxon>Neoptera</taxon>
        <taxon>Endopterygota</taxon>
        <taxon>Lepidoptera</taxon>
        <taxon>Glossata</taxon>
        <taxon>Ditrysia</taxon>
        <taxon>Bombycoidea</taxon>
        <taxon>Lasiocampidae</taxon>
        <taxon>Dendrolimus</taxon>
    </lineage>
</organism>
<reference evidence="1 2" key="1">
    <citation type="journal article" date="2021" name="Front. Genet.">
        <title>Chromosome-Level Genome Assembly Reveals Significant Gene Expansion in the Toll and IMD Signaling Pathways of Dendrolimus kikuchii.</title>
        <authorList>
            <person name="Zhou J."/>
            <person name="Wu P."/>
            <person name="Xiong Z."/>
            <person name="Liu N."/>
            <person name="Zhao N."/>
            <person name="Ji M."/>
            <person name="Qiu Y."/>
            <person name="Yang B."/>
        </authorList>
    </citation>
    <scope>NUCLEOTIDE SEQUENCE [LARGE SCALE GENOMIC DNA]</scope>
    <source>
        <strain evidence="1">Ann1</strain>
    </source>
</reference>
<accession>A0ACC1CZF2</accession>
<name>A0ACC1CZF2_9NEOP</name>
<sequence>MAGRKSILYLFDVDGTLTKPRQVITEELKSFLLEKVQSKVAVGLVSGSDYAKISEQIGGEDVVENLDYVFCENGLVQYRGGKLISSESILTHFGEAKLQKLINFALGYMSKIELPAKRGNFIEFRSSMINICPVGRSCSQEVRDEFVKYDAVHKIRQKFVDTLTEEFKGSGLMFALGGQISVDVFPAGWDKTYCLNHVANESFDEIHFFGDKTESGGNDYEIYNDSRTIGHKVTSPDDTKQLLIQCLSID</sequence>
<dbReference type="Proteomes" id="UP000824533">
    <property type="component" value="Linkage Group LG12"/>
</dbReference>
<gene>
    <name evidence="1" type="ORF">K1T71_006959</name>
</gene>
<evidence type="ECO:0000313" key="2">
    <source>
        <dbReference type="Proteomes" id="UP000824533"/>
    </source>
</evidence>
<protein>
    <submittedName>
        <fullName evidence="1">Uncharacterized protein</fullName>
    </submittedName>
</protein>
<keyword evidence="2" id="KW-1185">Reference proteome</keyword>